<evidence type="ECO:0000313" key="5">
    <source>
        <dbReference type="Proteomes" id="UP000831684"/>
    </source>
</evidence>
<dbReference type="GO" id="GO:0004372">
    <property type="term" value="F:glycine hydroxymethyltransferase activity"/>
    <property type="evidence" value="ECO:0007669"/>
    <property type="project" value="TreeGrafter"/>
</dbReference>
<dbReference type="InterPro" id="IPR015422">
    <property type="entry name" value="PyrdxlP-dep_Trfase_small"/>
</dbReference>
<accession>A0A9E7A647</accession>
<dbReference type="AlphaFoldDB" id="A0A9E7A647"/>
<organism evidence="4 5">
    <name type="scientific">Ancylobacter polymorphus</name>
    <dbReference type="NCBI Taxonomy" id="223390"/>
    <lineage>
        <taxon>Bacteria</taxon>
        <taxon>Pseudomonadati</taxon>
        <taxon>Pseudomonadota</taxon>
        <taxon>Alphaproteobacteria</taxon>
        <taxon>Hyphomicrobiales</taxon>
        <taxon>Xanthobacteraceae</taxon>
        <taxon>Ancylobacter</taxon>
    </lineage>
</organism>
<dbReference type="GO" id="GO:0046653">
    <property type="term" value="P:tetrahydrofolate metabolic process"/>
    <property type="evidence" value="ECO:0007669"/>
    <property type="project" value="TreeGrafter"/>
</dbReference>
<evidence type="ECO:0000256" key="2">
    <source>
        <dbReference type="ARBA" id="ARBA00022898"/>
    </source>
</evidence>
<gene>
    <name evidence="4" type="ORF">K9D25_01660</name>
</gene>
<dbReference type="SUPFAM" id="SSF53383">
    <property type="entry name" value="PLP-dependent transferases"/>
    <property type="match status" value="1"/>
</dbReference>
<reference evidence="4" key="1">
    <citation type="submission" date="2021-09" db="EMBL/GenBank/DDBJ databases">
        <title>Network and meta-omics reveal the key degrader and cooperation patterns in an efficient 1,4-dioxane-degrading microbial community.</title>
        <authorList>
            <person name="Dai C."/>
        </authorList>
    </citation>
    <scope>NUCLEOTIDE SEQUENCE</scope>
    <source>
        <strain evidence="4">ZM13</strain>
    </source>
</reference>
<proteinExistence type="predicted"/>
<dbReference type="Pfam" id="PF00464">
    <property type="entry name" value="SHMT"/>
    <property type="match status" value="1"/>
</dbReference>
<sequence length="410" mass="41968">MTPDHDALFAAAARHAETLTRARLVLYAGANLPSPDVLAAFAPGLGAMPSMGPSFDKEQPGTEIVSQFEVAIRAEACALFGAVWAEPRLPSATLCNLAVFHAFARPGDVMLAPDKAQGGHLSQRRGGTPELAGLICEELPFDAAGLCLDATGAARLVEARRPRLVMLGRSVMVRADDIAPVVAAARAVGATTVFDASHVAGLIAGGTYPNPLAAGVDVLVTSTYKTLPGLPHGLILGRDPAQGEALARLLDARFLANYNAALLPPLLRLLTDMRAGAADYAGRVVANTAALAQACRARGLPVIAPEAGHTHQMLIPVAPSAEPRALVAALAEVGIIVGLCPDITRPGRSALRVGTQFLATLGLDAADMALVADLLAAALRADTAGVELNPAGVAALPARIESLLAGARAA</sequence>
<dbReference type="KEGG" id="apol:K9D25_01660"/>
<dbReference type="EMBL" id="CP083239">
    <property type="protein sequence ID" value="UOK71464.1"/>
    <property type="molecule type" value="Genomic_DNA"/>
</dbReference>
<dbReference type="InterPro" id="IPR015421">
    <property type="entry name" value="PyrdxlP-dep_Trfase_major"/>
</dbReference>
<dbReference type="GO" id="GO:0019264">
    <property type="term" value="P:glycine biosynthetic process from serine"/>
    <property type="evidence" value="ECO:0007669"/>
    <property type="project" value="TreeGrafter"/>
</dbReference>
<dbReference type="InterPro" id="IPR049943">
    <property type="entry name" value="Ser_HO-MeTrfase-like"/>
</dbReference>
<dbReference type="GO" id="GO:0005737">
    <property type="term" value="C:cytoplasm"/>
    <property type="evidence" value="ECO:0007669"/>
    <property type="project" value="TreeGrafter"/>
</dbReference>
<dbReference type="Gene3D" id="3.40.640.10">
    <property type="entry name" value="Type I PLP-dependent aspartate aminotransferase-like (Major domain)"/>
    <property type="match status" value="1"/>
</dbReference>
<dbReference type="InterPro" id="IPR039429">
    <property type="entry name" value="SHMT-like_dom"/>
</dbReference>
<evidence type="ECO:0000259" key="3">
    <source>
        <dbReference type="Pfam" id="PF00464"/>
    </source>
</evidence>
<dbReference type="InterPro" id="IPR015424">
    <property type="entry name" value="PyrdxlP-dep_Trfase"/>
</dbReference>
<dbReference type="PANTHER" id="PTHR11680:SF35">
    <property type="entry name" value="SERINE HYDROXYMETHYLTRANSFERASE 1"/>
    <property type="match status" value="1"/>
</dbReference>
<comment type="cofactor">
    <cofactor evidence="1">
        <name>pyridoxal 5'-phosphate</name>
        <dbReference type="ChEBI" id="CHEBI:597326"/>
    </cofactor>
</comment>
<feature type="domain" description="Serine hydroxymethyltransferase-like" evidence="3">
    <location>
        <begin position="14"/>
        <end position="374"/>
    </location>
</feature>
<dbReference type="Proteomes" id="UP000831684">
    <property type="component" value="Chromosome"/>
</dbReference>
<evidence type="ECO:0000256" key="1">
    <source>
        <dbReference type="ARBA" id="ARBA00001933"/>
    </source>
</evidence>
<evidence type="ECO:0000313" key="4">
    <source>
        <dbReference type="EMBL" id="UOK71464.1"/>
    </source>
</evidence>
<dbReference type="RefSeq" id="WP_244378636.1">
    <property type="nucleotide sequence ID" value="NZ_CP083239.1"/>
</dbReference>
<dbReference type="GO" id="GO:0030170">
    <property type="term" value="F:pyridoxal phosphate binding"/>
    <property type="evidence" value="ECO:0007669"/>
    <property type="project" value="TreeGrafter"/>
</dbReference>
<protein>
    <submittedName>
        <fullName evidence="4">Glycine hydroxymethyltransferase</fullName>
    </submittedName>
</protein>
<dbReference type="Gene3D" id="3.90.1150.10">
    <property type="entry name" value="Aspartate Aminotransferase, domain 1"/>
    <property type="match status" value="1"/>
</dbReference>
<dbReference type="PANTHER" id="PTHR11680">
    <property type="entry name" value="SERINE HYDROXYMETHYLTRANSFERASE"/>
    <property type="match status" value="1"/>
</dbReference>
<keyword evidence="2" id="KW-0663">Pyridoxal phosphate</keyword>
<name>A0A9E7A647_9HYPH</name>